<feature type="domain" description="DUF2062" evidence="3">
    <location>
        <begin position="22"/>
        <end position="164"/>
    </location>
</feature>
<dbReference type="OrthoDB" id="9786029at2"/>
<dbReference type="AlphaFoldDB" id="A0A5B8SZE2"/>
<proteinExistence type="predicted"/>
<dbReference type="InterPro" id="IPR018639">
    <property type="entry name" value="DUF2062"/>
</dbReference>
<feature type="transmembrane region" description="Helical" evidence="2">
    <location>
        <begin position="50"/>
        <end position="71"/>
    </location>
</feature>
<dbReference type="RefSeq" id="WP_147185260.1">
    <property type="nucleotide sequence ID" value="NZ_CP042382.1"/>
</dbReference>
<evidence type="ECO:0000259" key="3">
    <source>
        <dbReference type="Pfam" id="PF09835"/>
    </source>
</evidence>
<name>A0A5B8SZE2_9GAMM</name>
<dbReference type="PANTHER" id="PTHR40547">
    <property type="entry name" value="SLL0298 PROTEIN"/>
    <property type="match status" value="1"/>
</dbReference>
<sequence>MPRRFLQRYLPHPDALRRKSSLRFMGRLIGDTSLWMLSRRSVANACMVGLFSALLPIPFQMMVSALGAWLLRCNLPLCMALVWITNPLTMPLIFYMNYRLGAWTLGNPVREVPDQLSTEWLVSQMQHILPPLLLGSLMAAVSIGLIANLLVRLIWRWQVARSWKRRQRRRIRPKAIDPEQTRQESACPHPDAAHDPDGPPSPYRE</sequence>
<protein>
    <submittedName>
        <fullName evidence="4">DUF2062 domain-containing protein</fullName>
    </submittedName>
</protein>
<gene>
    <name evidence="4" type="ORF">FGL86_14505</name>
</gene>
<dbReference type="KEGG" id="paur:FGL86_14505"/>
<keyword evidence="2" id="KW-0812">Transmembrane</keyword>
<reference evidence="4 5" key="1">
    <citation type="submission" date="2019-06" db="EMBL/GenBank/DDBJ databases">
        <title>Genome analyses of bacteria isolated from kimchi.</title>
        <authorList>
            <person name="Lee S."/>
            <person name="Ahn S."/>
            <person name="Roh S."/>
        </authorList>
    </citation>
    <scope>NUCLEOTIDE SEQUENCE [LARGE SCALE GENOMIC DNA]</scope>
    <source>
        <strain evidence="4 5">CBA4606</strain>
    </source>
</reference>
<feature type="compositionally biased region" description="Basic and acidic residues" evidence="1">
    <location>
        <begin position="191"/>
        <end position="205"/>
    </location>
</feature>
<dbReference type="Proteomes" id="UP000321272">
    <property type="component" value="Chromosome"/>
</dbReference>
<evidence type="ECO:0000256" key="2">
    <source>
        <dbReference type="SAM" id="Phobius"/>
    </source>
</evidence>
<accession>A0A5B8SZE2</accession>
<keyword evidence="2" id="KW-0472">Membrane</keyword>
<keyword evidence="5" id="KW-1185">Reference proteome</keyword>
<dbReference type="PANTHER" id="PTHR40547:SF1">
    <property type="entry name" value="SLL0298 PROTEIN"/>
    <property type="match status" value="1"/>
</dbReference>
<evidence type="ECO:0000313" key="5">
    <source>
        <dbReference type="Proteomes" id="UP000321272"/>
    </source>
</evidence>
<evidence type="ECO:0000313" key="4">
    <source>
        <dbReference type="EMBL" id="QEA40170.1"/>
    </source>
</evidence>
<evidence type="ECO:0000256" key="1">
    <source>
        <dbReference type="SAM" id="MobiDB-lite"/>
    </source>
</evidence>
<feature type="region of interest" description="Disordered" evidence="1">
    <location>
        <begin position="171"/>
        <end position="205"/>
    </location>
</feature>
<dbReference type="EMBL" id="CP042382">
    <property type="protein sequence ID" value="QEA40170.1"/>
    <property type="molecule type" value="Genomic_DNA"/>
</dbReference>
<organism evidence="4 5">
    <name type="scientific">Pistricoccus aurantiacus</name>
    <dbReference type="NCBI Taxonomy" id="1883414"/>
    <lineage>
        <taxon>Bacteria</taxon>
        <taxon>Pseudomonadati</taxon>
        <taxon>Pseudomonadota</taxon>
        <taxon>Gammaproteobacteria</taxon>
        <taxon>Oceanospirillales</taxon>
        <taxon>Halomonadaceae</taxon>
        <taxon>Pistricoccus</taxon>
    </lineage>
</organism>
<keyword evidence="2" id="KW-1133">Transmembrane helix</keyword>
<dbReference type="Pfam" id="PF09835">
    <property type="entry name" value="DUF2062"/>
    <property type="match status" value="1"/>
</dbReference>
<feature type="transmembrane region" description="Helical" evidence="2">
    <location>
        <begin position="132"/>
        <end position="155"/>
    </location>
</feature>